<keyword evidence="2" id="KW-1185">Reference proteome</keyword>
<dbReference type="STRING" id="1631249.BQ8794_550004"/>
<dbReference type="Proteomes" id="UP000188388">
    <property type="component" value="Unassembled WGS sequence"/>
</dbReference>
<proteinExistence type="predicted"/>
<dbReference type="EMBL" id="FTPD01000051">
    <property type="protein sequence ID" value="SIT58661.1"/>
    <property type="molecule type" value="Genomic_DNA"/>
</dbReference>
<gene>
    <name evidence="1" type="ORF">BQ8794_550004</name>
</gene>
<protein>
    <submittedName>
        <fullName evidence="1">Uncharacterized protein</fullName>
    </submittedName>
</protein>
<sequence length="50" mass="5532">MINDIARDALEFISCTGSFYVRELPGTLTDDEKVGLVATLVEHRVLRVAP</sequence>
<accession>A0A1R3VFG8</accession>
<dbReference type="RefSeq" id="WP_167378855.1">
    <property type="nucleotide sequence ID" value="NZ_FTPD01000051.1"/>
</dbReference>
<organism evidence="1 2">
    <name type="scientific">Mesorhizobium prunaredense</name>
    <dbReference type="NCBI Taxonomy" id="1631249"/>
    <lineage>
        <taxon>Bacteria</taxon>
        <taxon>Pseudomonadati</taxon>
        <taxon>Pseudomonadota</taxon>
        <taxon>Alphaproteobacteria</taxon>
        <taxon>Hyphomicrobiales</taxon>
        <taxon>Phyllobacteriaceae</taxon>
        <taxon>Mesorhizobium</taxon>
    </lineage>
</organism>
<dbReference type="AlphaFoldDB" id="A0A1R3VFG8"/>
<evidence type="ECO:0000313" key="2">
    <source>
        <dbReference type="Proteomes" id="UP000188388"/>
    </source>
</evidence>
<evidence type="ECO:0000313" key="1">
    <source>
        <dbReference type="EMBL" id="SIT58661.1"/>
    </source>
</evidence>
<reference evidence="2" key="1">
    <citation type="submission" date="2017-01" db="EMBL/GenBank/DDBJ databases">
        <authorList>
            <person name="Brunel B."/>
        </authorList>
    </citation>
    <scope>NUCLEOTIDE SEQUENCE [LARGE SCALE GENOMIC DNA]</scope>
</reference>
<name>A0A1R3VFG8_9HYPH</name>